<accession>A0A919KJI9</accession>
<sequence>MGDPVTPKALIRSDACGLLELACAYDDSPLGPPPPRRPLPPTGARRLPGPAGRPAGAHPGPQTPALRQDFEEPRATGNEWRLAPDGRPPLSPIGRPDPIGPGHRVVKALTNRSPSQRYRQLIKALAAYADSLVGVHG</sequence>
<protein>
    <submittedName>
        <fullName evidence="2">Uncharacterized protein</fullName>
    </submittedName>
</protein>
<keyword evidence="3" id="KW-1185">Reference proteome</keyword>
<reference evidence="2" key="2">
    <citation type="submission" date="2020-09" db="EMBL/GenBank/DDBJ databases">
        <authorList>
            <person name="Sun Q."/>
            <person name="Ohkuma M."/>
        </authorList>
    </citation>
    <scope>NUCLEOTIDE SEQUENCE</scope>
    <source>
        <strain evidence="2">JCM 4646</strain>
    </source>
</reference>
<evidence type="ECO:0000256" key="1">
    <source>
        <dbReference type="SAM" id="MobiDB-lite"/>
    </source>
</evidence>
<reference evidence="2" key="1">
    <citation type="journal article" date="2014" name="Int. J. Syst. Evol. Microbiol.">
        <title>Complete genome sequence of Corynebacterium casei LMG S-19264T (=DSM 44701T), isolated from a smear-ripened cheese.</title>
        <authorList>
            <consortium name="US DOE Joint Genome Institute (JGI-PGF)"/>
            <person name="Walter F."/>
            <person name="Albersmeier A."/>
            <person name="Kalinowski J."/>
            <person name="Ruckert C."/>
        </authorList>
    </citation>
    <scope>NUCLEOTIDE SEQUENCE</scope>
    <source>
        <strain evidence="2">JCM 4646</strain>
    </source>
</reference>
<dbReference type="Proteomes" id="UP000617734">
    <property type="component" value="Unassembled WGS sequence"/>
</dbReference>
<dbReference type="EMBL" id="BNBO01000001">
    <property type="protein sequence ID" value="GHH59253.1"/>
    <property type="molecule type" value="Genomic_DNA"/>
</dbReference>
<gene>
    <name evidence="2" type="ORF">GCM10018781_02140</name>
</gene>
<evidence type="ECO:0000313" key="3">
    <source>
        <dbReference type="Proteomes" id="UP000617734"/>
    </source>
</evidence>
<dbReference type="AlphaFoldDB" id="A0A919KJI9"/>
<feature type="region of interest" description="Disordered" evidence="1">
    <location>
        <begin position="24"/>
        <end position="104"/>
    </location>
</feature>
<proteinExistence type="predicted"/>
<organism evidence="2 3">
    <name type="scientific">Kitasatospora indigofera</name>
    <dbReference type="NCBI Taxonomy" id="67307"/>
    <lineage>
        <taxon>Bacteria</taxon>
        <taxon>Bacillati</taxon>
        <taxon>Actinomycetota</taxon>
        <taxon>Actinomycetes</taxon>
        <taxon>Kitasatosporales</taxon>
        <taxon>Streptomycetaceae</taxon>
        <taxon>Kitasatospora</taxon>
    </lineage>
</organism>
<name>A0A919KJI9_9ACTN</name>
<feature type="compositionally biased region" description="Low complexity" evidence="1">
    <location>
        <begin position="42"/>
        <end position="60"/>
    </location>
</feature>
<feature type="compositionally biased region" description="Pro residues" evidence="1">
    <location>
        <begin position="30"/>
        <end position="41"/>
    </location>
</feature>
<comment type="caution">
    <text evidence="2">The sequence shown here is derived from an EMBL/GenBank/DDBJ whole genome shotgun (WGS) entry which is preliminary data.</text>
</comment>
<evidence type="ECO:0000313" key="2">
    <source>
        <dbReference type="EMBL" id="GHH59253.1"/>
    </source>
</evidence>